<protein>
    <submittedName>
        <fullName evidence="8">Fungal transcriptional regulatory protein, N-terminal</fullName>
    </submittedName>
</protein>
<evidence type="ECO:0000256" key="3">
    <source>
        <dbReference type="ARBA" id="ARBA00023125"/>
    </source>
</evidence>
<dbReference type="Proteomes" id="UP000053732">
    <property type="component" value="Unassembled WGS sequence"/>
</dbReference>
<dbReference type="SUPFAM" id="SSF57701">
    <property type="entry name" value="Zn2/Cys6 DNA-binding domain"/>
    <property type="match status" value="1"/>
</dbReference>
<evidence type="ECO:0000313" key="9">
    <source>
        <dbReference type="Proteomes" id="UP000053732"/>
    </source>
</evidence>
<sequence>MDVAHPRKKLTLSCSRCRASKLKCDRKEPCLECVKRDCAHLCTKSERQPRAKRTKTQHTEQNRSQVTPEEEEEPEVEETAQILEHFVDVIPIPTESADVAPDIPNRYWVTQDPQRHDQKFALIRDVVHALPEWNIIQLLYEVFVTRCQGPLGNVVHTPSFMKQADQLRHCLSMASPDAAIASTLSLDSLAGLLLALVLGLAFYPTPSLLGVQLTPLTFRVEQLRASDEPAATWRSLSVRCLQGGISLFCGSISSLQAAIMLLLDTKETSLGLDAVLVTAISGARKLGLHRLGNAILDASPSLDYSSATAEPPHIRTEIAIRIWWALVIRDWSRGQALGYYTIRPSQFNTRMPLHLNDDDLLRAHGKIPERPRSEFTMLSYTVHALELSSIVRESIDLGDAANEAAQRRQHLNRKYEKYVASLPSYFRLGSTVGLTAMGPMAAIPVQRFMLHQQLWSLLLRLHRSTLSSPMGRASCQQLAHNIINTQAQIQARCTVCGSLSTNETQLFNATVVLVLGLLFDSPSTEAERSSAQLGRLMTRDHIREAIELLRTKISPEGSSGDAIPQEPLQSSASRSVVALEALMKLEEDSGDGVNRHTGSNQKRPLYRQVVEILKTLNGPTTPADLPVPRLSTPGDTSLTLSIPVADGFPDLDVMPILSNGLSPNMWDFLDFQLPKDVGKEKILPMAGDVYGAMGVTHALYPSQSNSLSGTRLTHESPSSMGSEPTLDPATTPSSADAFAAANFYEVMGNGGLPPW</sequence>
<dbReference type="GO" id="GO:0008270">
    <property type="term" value="F:zinc ion binding"/>
    <property type="evidence" value="ECO:0007669"/>
    <property type="project" value="InterPro"/>
</dbReference>
<evidence type="ECO:0000256" key="2">
    <source>
        <dbReference type="ARBA" id="ARBA00023015"/>
    </source>
</evidence>
<evidence type="ECO:0000256" key="6">
    <source>
        <dbReference type="SAM" id="MobiDB-lite"/>
    </source>
</evidence>
<dbReference type="GO" id="GO:0005634">
    <property type="term" value="C:nucleus"/>
    <property type="evidence" value="ECO:0007669"/>
    <property type="project" value="UniProtKB-SubCell"/>
</dbReference>
<dbReference type="PROSITE" id="PS50048">
    <property type="entry name" value="ZN2_CY6_FUNGAL_2"/>
    <property type="match status" value="1"/>
</dbReference>
<accession>A0A0G4P4B8</accession>
<dbReference type="PROSITE" id="PS00463">
    <property type="entry name" value="ZN2_CY6_FUNGAL_1"/>
    <property type="match status" value="1"/>
</dbReference>
<keyword evidence="4" id="KW-0804">Transcription</keyword>
<keyword evidence="9" id="KW-1185">Reference proteome</keyword>
<dbReference type="InterPro" id="IPR050613">
    <property type="entry name" value="Sec_Metabolite_Reg"/>
</dbReference>
<feature type="region of interest" description="Disordered" evidence="6">
    <location>
        <begin position="46"/>
        <end position="76"/>
    </location>
</feature>
<dbReference type="GO" id="GO:0000981">
    <property type="term" value="F:DNA-binding transcription factor activity, RNA polymerase II-specific"/>
    <property type="evidence" value="ECO:0007669"/>
    <property type="project" value="InterPro"/>
</dbReference>
<evidence type="ECO:0000256" key="5">
    <source>
        <dbReference type="ARBA" id="ARBA00023242"/>
    </source>
</evidence>
<organism evidence="8 9">
    <name type="scientific">Penicillium camemberti (strain FM 013)</name>
    <dbReference type="NCBI Taxonomy" id="1429867"/>
    <lineage>
        <taxon>Eukaryota</taxon>
        <taxon>Fungi</taxon>
        <taxon>Dikarya</taxon>
        <taxon>Ascomycota</taxon>
        <taxon>Pezizomycotina</taxon>
        <taxon>Eurotiomycetes</taxon>
        <taxon>Eurotiomycetidae</taxon>
        <taxon>Eurotiales</taxon>
        <taxon>Aspergillaceae</taxon>
        <taxon>Penicillium</taxon>
    </lineage>
</organism>
<evidence type="ECO:0000256" key="1">
    <source>
        <dbReference type="ARBA" id="ARBA00004123"/>
    </source>
</evidence>
<reference evidence="8 9" key="1">
    <citation type="journal article" date="2014" name="Nat. Commun.">
        <title>Multiple recent horizontal transfers of a large genomic region in cheese making fungi.</title>
        <authorList>
            <person name="Cheeseman K."/>
            <person name="Ropars J."/>
            <person name="Renault P."/>
            <person name="Dupont J."/>
            <person name="Gouzy J."/>
            <person name="Branca A."/>
            <person name="Abraham A.L."/>
            <person name="Ceppi M."/>
            <person name="Conseiller E."/>
            <person name="Debuchy R."/>
            <person name="Malagnac F."/>
            <person name="Goarin A."/>
            <person name="Silar P."/>
            <person name="Lacoste S."/>
            <person name="Sallet E."/>
            <person name="Bensimon A."/>
            <person name="Giraud T."/>
            <person name="Brygoo Y."/>
        </authorList>
    </citation>
    <scope>NUCLEOTIDE SEQUENCE [LARGE SCALE GENOMIC DNA]</scope>
    <source>
        <strain evidence="9">FM 013</strain>
    </source>
</reference>
<dbReference type="STRING" id="1429867.A0A0G4P4B8"/>
<dbReference type="PANTHER" id="PTHR31001:SF90">
    <property type="entry name" value="CENTROMERE DNA-BINDING PROTEIN COMPLEX CBF3 SUBUNIT B"/>
    <property type="match status" value="1"/>
</dbReference>
<evidence type="ECO:0000259" key="7">
    <source>
        <dbReference type="PROSITE" id="PS50048"/>
    </source>
</evidence>
<dbReference type="SMART" id="SM00066">
    <property type="entry name" value="GAL4"/>
    <property type="match status" value="1"/>
</dbReference>
<dbReference type="InterPro" id="IPR036864">
    <property type="entry name" value="Zn2-C6_fun-type_DNA-bd_sf"/>
</dbReference>
<dbReference type="PANTHER" id="PTHR31001">
    <property type="entry name" value="UNCHARACTERIZED TRANSCRIPTIONAL REGULATORY PROTEIN"/>
    <property type="match status" value="1"/>
</dbReference>
<keyword evidence="3" id="KW-0238">DNA-binding</keyword>
<keyword evidence="2" id="KW-0805">Transcription regulation</keyword>
<dbReference type="GO" id="GO:0003677">
    <property type="term" value="F:DNA binding"/>
    <property type="evidence" value="ECO:0007669"/>
    <property type="project" value="UniProtKB-KW"/>
</dbReference>
<keyword evidence="5" id="KW-0539">Nucleus</keyword>
<evidence type="ECO:0000256" key="4">
    <source>
        <dbReference type="ARBA" id="ARBA00023163"/>
    </source>
</evidence>
<dbReference type="AlphaFoldDB" id="A0A0G4P4B8"/>
<feature type="region of interest" description="Disordered" evidence="6">
    <location>
        <begin position="704"/>
        <end position="732"/>
    </location>
</feature>
<feature type="domain" description="Zn(2)-C6 fungal-type" evidence="7">
    <location>
        <begin position="13"/>
        <end position="44"/>
    </location>
</feature>
<dbReference type="EMBL" id="HG793138">
    <property type="protein sequence ID" value="CRL21117.1"/>
    <property type="molecule type" value="Genomic_DNA"/>
</dbReference>
<name>A0A0G4P4B8_PENC3</name>
<evidence type="ECO:0000313" key="8">
    <source>
        <dbReference type="EMBL" id="CRL21117.1"/>
    </source>
</evidence>
<proteinExistence type="predicted"/>
<comment type="subcellular location">
    <subcellularLocation>
        <location evidence="1">Nucleus</location>
    </subcellularLocation>
</comment>
<gene>
    <name evidence="8" type="ORF">PCAMFM013_S005g000281</name>
</gene>
<dbReference type="CDD" id="cd12148">
    <property type="entry name" value="fungal_TF_MHR"/>
    <property type="match status" value="1"/>
</dbReference>
<dbReference type="Gene3D" id="4.10.240.10">
    <property type="entry name" value="Zn(2)-C6 fungal-type DNA-binding domain"/>
    <property type="match status" value="1"/>
</dbReference>
<dbReference type="CDD" id="cd00067">
    <property type="entry name" value="GAL4"/>
    <property type="match status" value="1"/>
</dbReference>
<dbReference type="InterPro" id="IPR001138">
    <property type="entry name" value="Zn2Cys6_DnaBD"/>
</dbReference>